<proteinExistence type="predicted"/>
<reference evidence="1 2" key="1">
    <citation type="submission" date="2016-02" db="EMBL/GenBank/DDBJ databases">
        <title>Genome sequence of Marichromatium gracile YL-28, a purple sulfur bacterium.</title>
        <authorList>
            <person name="Zhao C."/>
            <person name="Hong X."/>
            <person name="Chen S."/>
            <person name="Yang S."/>
        </authorList>
    </citation>
    <scope>NUCLEOTIDE SEQUENCE [LARGE SCALE GENOMIC DNA]</scope>
    <source>
        <strain evidence="1 2">YL28</strain>
    </source>
</reference>
<sequence length="323" mass="35413">MPLNTQNARIVDPVLTNHVRGYKNPDVQRIGSVLFPRAPIAKRGAKIVRFGKEAFRRHPTERAPGDRIRRVRVGYTGDSVNLFQHALAGEVPRELLQEAEGVPSVNLQMRAMALPAEVIEREKEIKAATIASNPASYAASNHSALTGVSRWNAGSAAISADADAAQDMIRSKTGRRANVLAVGPAVARRLRRSEAIISNFFTGNTRPDRVTDAQIAEFFGVARFVEGTDTVVEGKDADGGDFKDIWGNVAILAYVPTVTGDGDIEVPSYGYEYYLQGHPMVEPGRWDADTKTWVYDVIDEYQHVLTAMDAGFLFSNVMDLKTP</sequence>
<name>A0ABR5VFE5_MARGR</name>
<dbReference type="Proteomes" id="UP000075766">
    <property type="component" value="Unassembled WGS sequence"/>
</dbReference>
<dbReference type="EMBL" id="LSYU01000064">
    <property type="protein sequence ID" value="KXX64184.1"/>
    <property type="molecule type" value="Genomic_DNA"/>
</dbReference>
<evidence type="ECO:0000313" key="2">
    <source>
        <dbReference type="Proteomes" id="UP000075766"/>
    </source>
</evidence>
<organism evidence="1 2">
    <name type="scientific">Marichromatium gracile</name>
    <name type="common">Chromatium gracile</name>
    <dbReference type="NCBI Taxonomy" id="1048"/>
    <lineage>
        <taxon>Bacteria</taxon>
        <taxon>Pseudomonadati</taxon>
        <taxon>Pseudomonadota</taxon>
        <taxon>Gammaproteobacteria</taxon>
        <taxon>Chromatiales</taxon>
        <taxon>Chromatiaceae</taxon>
        <taxon>Marichromatium</taxon>
    </lineage>
</organism>
<dbReference type="RefSeq" id="WP_062275905.1">
    <property type="nucleotide sequence ID" value="NZ_LSYU01000064.1"/>
</dbReference>
<accession>A0ABR5VFE5</accession>
<gene>
    <name evidence="1" type="ORF">AY586_14645</name>
</gene>
<dbReference type="Gene3D" id="3.90.1690.10">
    <property type="entry name" value="phage-related protein like domain"/>
    <property type="match status" value="1"/>
</dbReference>
<evidence type="ECO:0000313" key="1">
    <source>
        <dbReference type="EMBL" id="KXX64184.1"/>
    </source>
</evidence>
<dbReference type="InterPro" id="IPR053738">
    <property type="entry name" value="Lambda_capsid_assembly"/>
</dbReference>
<comment type="caution">
    <text evidence="1">The sequence shown here is derived from an EMBL/GenBank/DDBJ whole genome shotgun (WGS) entry which is preliminary data.</text>
</comment>
<evidence type="ECO:0008006" key="3">
    <source>
        <dbReference type="Google" id="ProtNLM"/>
    </source>
</evidence>
<protein>
    <recommendedName>
        <fullName evidence="3">Major capsid protein E</fullName>
    </recommendedName>
</protein>
<keyword evidence="2" id="KW-1185">Reference proteome</keyword>